<keyword evidence="6" id="KW-1278">Translocase</keyword>
<evidence type="ECO:0000256" key="3">
    <source>
        <dbReference type="ARBA" id="ARBA00022475"/>
    </source>
</evidence>
<keyword evidence="12" id="KW-1185">Reference proteome</keyword>
<evidence type="ECO:0000256" key="2">
    <source>
        <dbReference type="ARBA" id="ARBA00022448"/>
    </source>
</evidence>
<dbReference type="InterPro" id="IPR050763">
    <property type="entry name" value="ABC_transporter_ATP-binding"/>
</dbReference>
<dbReference type="InterPro" id="IPR017871">
    <property type="entry name" value="ABC_transporter-like_CS"/>
</dbReference>
<keyword evidence="8" id="KW-0046">Antibiotic resistance</keyword>
<evidence type="ECO:0000256" key="5">
    <source>
        <dbReference type="ARBA" id="ARBA00022840"/>
    </source>
</evidence>
<dbReference type="Gene3D" id="3.40.50.300">
    <property type="entry name" value="P-loop containing nucleotide triphosphate hydrolases"/>
    <property type="match status" value="1"/>
</dbReference>
<dbReference type="PANTHER" id="PTHR42711:SF19">
    <property type="entry name" value="DOXORUBICIN RESISTANCE ATP-BINDING PROTEIN DRRA"/>
    <property type="match status" value="1"/>
</dbReference>
<evidence type="ECO:0000256" key="7">
    <source>
        <dbReference type="ARBA" id="ARBA00023136"/>
    </source>
</evidence>
<evidence type="ECO:0000259" key="10">
    <source>
        <dbReference type="PROSITE" id="PS50893"/>
    </source>
</evidence>
<dbReference type="GO" id="GO:0005524">
    <property type="term" value="F:ATP binding"/>
    <property type="evidence" value="ECO:0007669"/>
    <property type="project" value="UniProtKB-KW"/>
</dbReference>
<feature type="domain" description="ABC transporter" evidence="10">
    <location>
        <begin position="7"/>
        <end position="240"/>
    </location>
</feature>
<keyword evidence="5 11" id="KW-0067">ATP-binding</keyword>
<evidence type="ECO:0000256" key="1">
    <source>
        <dbReference type="ARBA" id="ARBA00004413"/>
    </source>
</evidence>
<proteinExistence type="inferred from homology"/>
<comment type="caution">
    <text evidence="11">The sequence shown here is derived from an EMBL/GenBank/DDBJ whole genome shotgun (WGS) entry which is preliminary data.</text>
</comment>
<comment type="similarity">
    <text evidence="9">Belongs to the ABC transporter superfamily. Drug exporter-1 (DrugE1) (TC 3.A.1.105) family.</text>
</comment>
<accession>A0ABN1PW34</accession>
<name>A0ABN1PW34_9ACTN</name>
<evidence type="ECO:0000256" key="9">
    <source>
        <dbReference type="ARBA" id="ARBA00049985"/>
    </source>
</evidence>
<dbReference type="Proteomes" id="UP001500542">
    <property type="component" value="Unassembled WGS sequence"/>
</dbReference>
<keyword evidence="3" id="KW-1003">Cell membrane</keyword>
<comment type="subcellular location">
    <subcellularLocation>
        <location evidence="1">Cell membrane</location>
        <topology evidence="1">Peripheral membrane protein</topology>
        <orientation evidence="1">Cytoplasmic side</orientation>
    </subcellularLocation>
</comment>
<evidence type="ECO:0000313" key="11">
    <source>
        <dbReference type="EMBL" id="GAA0933672.1"/>
    </source>
</evidence>
<evidence type="ECO:0000313" key="12">
    <source>
        <dbReference type="Proteomes" id="UP001500542"/>
    </source>
</evidence>
<keyword evidence="2" id="KW-0813">Transport</keyword>
<evidence type="ECO:0000256" key="6">
    <source>
        <dbReference type="ARBA" id="ARBA00022967"/>
    </source>
</evidence>
<protein>
    <submittedName>
        <fullName evidence="11">Daunorubicin resistance protein DrrA family ABC transporter ATP-binding protein</fullName>
    </submittedName>
</protein>
<reference evidence="11 12" key="1">
    <citation type="journal article" date="2019" name="Int. J. Syst. Evol. Microbiol.">
        <title>The Global Catalogue of Microorganisms (GCM) 10K type strain sequencing project: providing services to taxonomists for standard genome sequencing and annotation.</title>
        <authorList>
            <consortium name="The Broad Institute Genomics Platform"/>
            <consortium name="The Broad Institute Genome Sequencing Center for Infectious Disease"/>
            <person name="Wu L."/>
            <person name="Ma J."/>
        </authorList>
    </citation>
    <scope>NUCLEOTIDE SEQUENCE [LARGE SCALE GENOMIC DNA]</scope>
    <source>
        <strain evidence="11 12">JCM 10977</strain>
    </source>
</reference>
<dbReference type="InterPro" id="IPR027417">
    <property type="entry name" value="P-loop_NTPase"/>
</dbReference>
<dbReference type="InterPro" id="IPR005894">
    <property type="entry name" value="DrrA"/>
</dbReference>
<dbReference type="InterPro" id="IPR003439">
    <property type="entry name" value="ABC_transporter-like_ATP-bd"/>
</dbReference>
<dbReference type="SUPFAM" id="SSF52540">
    <property type="entry name" value="P-loop containing nucleoside triphosphate hydrolases"/>
    <property type="match status" value="1"/>
</dbReference>
<dbReference type="Pfam" id="PF00005">
    <property type="entry name" value="ABC_tran"/>
    <property type="match status" value="1"/>
</dbReference>
<keyword evidence="7" id="KW-0472">Membrane</keyword>
<dbReference type="PROSITE" id="PS50893">
    <property type="entry name" value="ABC_TRANSPORTER_2"/>
    <property type="match status" value="1"/>
</dbReference>
<dbReference type="InterPro" id="IPR003593">
    <property type="entry name" value="AAA+_ATPase"/>
</dbReference>
<dbReference type="EMBL" id="BAAAHK010000004">
    <property type="protein sequence ID" value="GAA0933672.1"/>
    <property type="molecule type" value="Genomic_DNA"/>
</dbReference>
<dbReference type="PANTHER" id="PTHR42711">
    <property type="entry name" value="ABC TRANSPORTER ATP-BINDING PROTEIN"/>
    <property type="match status" value="1"/>
</dbReference>
<sequence>MTTERMIEAFDVRKNYAGGTEGAGLNGFDLEVEAGTVTGLLGPNGAGKTTAVRILATLLRMDSGEARIAGYDVSRHGAEVRRTIGLVGQYAAVDEILTGKQNLVMFGRLNHLGHTKATSRADELLERFGLTESANLPASKYSGGMRRRLDLAASLIVAPKVLFVDEPTTGLDPAGRAEVWSAVRELVRQGTTVLLTTQYLDEADQLADRISMLKAGKVVAEGTPDALKAQLGADWLDLVLTATDQVPLILQLTERLADGDIQVDDLKVSIPVKDRTRALVEVATLLQEAKIEPADITLRRPTLDEVFLHLTGAGVPA</sequence>
<evidence type="ECO:0000256" key="4">
    <source>
        <dbReference type="ARBA" id="ARBA00022741"/>
    </source>
</evidence>
<dbReference type="SMART" id="SM00382">
    <property type="entry name" value="AAA"/>
    <property type="match status" value="1"/>
</dbReference>
<dbReference type="PROSITE" id="PS00211">
    <property type="entry name" value="ABC_TRANSPORTER_1"/>
    <property type="match status" value="1"/>
</dbReference>
<organism evidence="11 12">
    <name type="scientific">Kribbella koreensis</name>
    <dbReference type="NCBI Taxonomy" id="57909"/>
    <lineage>
        <taxon>Bacteria</taxon>
        <taxon>Bacillati</taxon>
        <taxon>Actinomycetota</taxon>
        <taxon>Actinomycetes</taxon>
        <taxon>Propionibacteriales</taxon>
        <taxon>Kribbellaceae</taxon>
        <taxon>Kribbella</taxon>
    </lineage>
</organism>
<keyword evidence="4" id="KW-0547">Nucleotide-binding</keyword>
<evidence type="ECO:0000256" key="8">
    <source>
        <dbReference type="ARBA" id="ARBA00023251"/>
    </source>
</evidence>
<gene>
    <name evidence="11" type="ORF">GCM10009554_19090</name>
</gene>
<dbReference type="NCBIfam" id="TIGR01188">
    <property type="entry name" value="drrA"/>
    <property type="match status" value="1"/>
</dbReference>